<protein>
    <submittedName>
        <fullName evidence="1">Uncharacterized protein</fullName>
    </submittedName>
</protein>
<evidence type="ECO:0000313" key="2">
    <source>
        <dbReference type="Proteomes" id="UP000241818"/>
    </source>
</evidence>
<dbReference type="Proteomes" id="UP000241818">
    <property type="component" value="Unassembled WGS sequence"/>
</dbReference>
<organism evidence="1 2">
    <name type="scientific">Amorphotheca resinae ATCC 22711</name>
    <dbReference type="NCBI Taxonomy" id="857342"/>
    <lineage>
        <taxon>Eukaryota</taxon>
        <taxon>Fungi</taxon>
        <taxon>Dikarya</taxon>
        <taxon>Ascomycota</taxon>
        <taxon>Pezizomycotina</taxon>
        <taxon>Leotiomycetes</taxon>
        <taxon>Helotiales</taxon>
        <taxon>Amorphothecaceae</taxon>
        <taxon>Amorphotheca</taxon>
    </lineage>
</organism>
<gene>
    <name evidence="1" type="ORF">M430DRAFT_62381</name>
</gene>
<name>A0A2T3BCH7_AMORE</name>
<sequence length="237" mass="27501">MSLTAFPRFLELDPELRNRIWEFAITSYIQDVADRLPPSFNRPWAERRRQAIVGYSLGKDRLALSVRIRDPFNGLKLDFEKDEFESLVDCFPISSVCYETRINVAKFCRLLVPHVRFNYDTHTLLCAMPRVEYDTSTLWSLEPPPPSSSHWLPGFGNFKRVFTRPTTLTVNADQFRSAEHLVGTVLWLFGNRIQRLVINLYQESVKRAYWSDPGVAPITRLFSITITILKQTLLLST</sequence>
<evidence type="ECO:0000313" key="1">
    <source>
        <dbReference type="EMBL" id="PSS27096.1"/>
    </source>
</evidence>
<keyword evidence="2" id="KW-1185">Reference proteome</keyword>
<dbReference type="InParanoid" id="A0A2T3BCH7"/>
<dbReference type="OrthoDB" id="3764745at2759"/>
<dbReference type="EMBL" id="KZ679006">
    <property type="protein sequence ID" value="PSS27096.1"/>
    <property type="molecule type" value="Genomic_DNA"/>
</dbReference>
<dbReference type="RefSeq" id="XP_024724621.1">
    <property type="nucleotide sequence ID" value="XM_024868988.1"/>
</dbReference>
<accession>A0A2T3BCH7</accession>
<proteinExistence type="predicted"/>
<dbReference type="GeneID" id="36577069"/>
<reference evidence="1 2" key="1">
    <citation type="journal article" date="2018" name="New Phytol.">
        <title>Comparative genomics and transcriptomics depict ericoid mycorrhizal fungi as versatile saprotrophs and plant mutualists.</title>
        <authorList>
            <person name="Martino E."/>
            <person name="Morin E."/>
            <person name="Grelet G.A."/>
            <person name="Kuo A."/>
            <person name="Kohler A."/>
            <person name="Daghino S."/>
            <person name="Barry K.W."/>
            <person name="Cichocki N."/>
            <person name="Clum A."/>
            <person name="Dockter R.B."/>
            <person name="Hainaut M."/>
            <person name="Kuo R.C."/>
            <person name="LaButti K."/>
            <person name="Lindahl B.D."/>
            <person name="Lindquist E.A."/>
            <person name="Lipzen A."/>
            <person name="Khouja H.R."/>
            <person name="Magnuson J."/>
            <person name="Murat C."/>
            <person name="Ohm R.A."/>
            <person name="Singer S.W."/>
            <person name="Spatafora J.W."/>
            <person name="Wang M."/>
            <person name="Veneault-Fourrey C."/>
            <person name="Henrissat B."/>
            <person name="Grigoriev I.V."/>
            <person name="Martin F.M."/>
            <person name="Perotto S."/>
        </authorList>
    </citation>
    <scope>NUCLEOTIDE SEQUENCE [LARGE SCALE GENOMIC DNA]</scope>
    <source>
        <strain evidence="1 2">ATCC 22711</strain>
    </source>
</reference>
<dbReference type="AlphaFoldDB" id="A0A2T3BCH7"/>